<proteinExistence type="predicted"/>
<dbReference type="PANTHER" id="PTHR44086">
    <property type="entry name" value="THIOSULFATE SULFURTRANSFERASE RDL2, MITOCHONDRIAL-RELATED"/>
    <property type="match status" value="1"/>
</dbReference>
<feature type="domain" description="Rhodanese" evidence="1">
    <location>
        <begin position="139"/>
        <end position="230"/>
    </location>
</feature>
<dbReference type="Pfam" id="PF00581">
    <property type="entry name" value="Rhodanese"/>
    <property type="match status" value="4"/>
</dbReference>
<evidence type="ECO:0000259" key="1">
    <source>
        <dbReference type="PROSITE" id="PS50206"/>
    </source>
</evidence>
<feature type="domain" description="Rhodanese" evidence="1">
    <location>
        <begin position="404"/>
        <end position="484"/>
    </location>
</feature>
<dbReference type="GO" id="GO:0004792">
    <property type="term" value="F:thiosulfate-cyanide sulfurtransferase activity"/>
    <property type="evidence" value="ECO:0007669"/>
    <property type="project" value="InterPro"/>
</dbReference>
<dbReference type="EMBL" id="UINC01000170">
    <property type="protein sequence ID" value="SUZ50439.1"/>
    <property type="molecule type" value="Genomic_DNA"/>
</dbReference>
<evidence type="ECO:0000313" key="2">
    <source>
        <dbReference type="EMBL" id="SUZ50439.1"/>
    </source>
</evidence>
<dbReference type="CDD" id="cd00158">
    <property type="entry name" value="RHOD"/>
    <property type="match status" value="1"/>
</dbReference>
<dbReference type="Gene3D" id="3.40.250.10">
    <property type="entry name" value="Rhodanese-like domain"/>
    <property type="match status" value="4"/>
</dbReference>
<dbReference type="SUPFAM" id="SSF52821">
    <property type="entry name" value="Rhodanese/Cell cycle control phosphatase"/>
    <property type="match status" value="4"/>
</dbReference>
<dbReference type="PROSITE" id="PS50206">
    <property type="entry name" value="RHODANESE_3"/>
    <property type="match status" value="4"/>
</dbReference>
<accession>A0A381N7M1</accession>
<dbReference type="InterPro" id="IPR001763">
    <property type="entry name" value="Rhodanese-like_dom"/>
</dbReference>
<dbReference type="PROSITE" id="PS00380">
    <property type="entry name" value="RHODANESE_1"/>
    <property type="match status" value="1"/>
</dbReference>
<dbReference type="SMART" id="SM00450">
    <property type="entry name" value="RHOD"/>
    <property type="match status" value="4"/>
</dbReference>
<feature type="domain" description="Rhodanese" evidence="1">
    <location>
        <begin position="16"/>
        <end position="106"/>
    </location>
</feature>
<gene>
    <name evidence="2" type="ORF">METZ01_LOCUS3293</name>
</gene>
<name>A0A381N7M1_9ZZZZ</name>
<dbReference type="InterPro" id="IPR036873">
    <property type="entry name" value="Rhodanese-like_dom_sf"/>
</dbReference>
<sequence length="525" mass="57075">MAQKITSHDLNQLLEGKSSFALIDVRESGEYNATHIPGAALIPRRRIEYIIEESVPFKGTQVVICDDDGRRAESGAGTLEQLGYTNVSYLEGGTNRWSSNDLPTEWGVNVPSKDFGEMQEVVHHVPEITADDLHQRILNGEKLVILDTRTPEEYHNFCIPGGRSMPGGELALRITDIKKELDADTTVVINCAGRTRSIMGTRVLQRMGVEAVGLKNGTSGWLLAGYELEYGGDRLKLPDVSDESRSVAEEYAARLADEDGVRYLDIPALHQVLAKQGQESVYLIDVRTEGEYKAGHIPGFRWFPGGQAVQRSDDVAVVKNATYVFCCDGQARATITASLFRQLGHENVFAVDGGAPAWQTAGRTLETGIPARNLAGLSAAEASVKKVSAQELSANHPDVVLFTDTSEDFSHGHTPGAKWITRSWLEVEVLEAAPSKGASITVTCRDGRGSTLAAATLQDMGYTNVTVLDGGMAAWRKTGLPVEEGLTGIVRPPSDINYLGVSRSYGEMMNYLRWETALGEKYATG</sequence>
<dbReference type="PANTHER" id="PTHR44086:SF10">
    <property type="entry name" value="THIOSULFATE SULFURTRANSFERASE_RHODANESE-LIKE DOMAIN-CONTAINING PROTEIN 3"/>
    <property type="match status" value="1"/>
</dbReference>
<organism evidence="2">
    <name type="scientific">marine metagenome</name>
    <dbReference type="NCBI Taxonomy" id="408172"/>
    <lineage>
        <taxon>unclassified sequences</taxon>
        <taxon>metagenomes</taxon>
        <taxon>ecological metagenomes</taxon>
    </lineage>
</organism>
<feature type="domain" description="Rhodanese" evidence="1">
    <location>
        <begin position="277"/>
        <end position="367"/>
    </location>
</feature>
<dbReference type="AlphaFoldDB" id="A0A381N7M1"/>
<reference evidence="2" key="1">
    <citation type="submission" date="2018-05" db="EMBL/GenBank/DDBJ databases">
        <authorList>
            <person name="Lanie J.A."/>
            <person name="Ng W.-L."/>
            <person name="Kazmierczak K.M."/>
            <person name="Andrzejewski T.M."/>
            <person name="Davidsen T.M."/>
            <person name="Wayne K.J."/>
            <person name="Tettelin H."/>
            <person name="Glass J.I."/>
            <person name="Rusch D."/>
            <person name="Podicherti R."/>
            <person name="Tsui H.-C.T."/>
            <person name="Winkler M.E."/>
        </authorList>
    </citation>
    <scope>NUCLEOTIDE SEQUENCE</scope>
</reference>
<protein>
    <recommendedName>
        <fullName evidence="1">Rhodanese domain-containing protein</fullName>
    </recommendedName>
</protein>
<dbReference type="InterPro" id="IPR001307">
    <property type="entry name" value="Thiosulphate_STrfase_CS"/>
</dbReference>